<evidence type="ECO:0000313" key="4">
    <source>
        <dbReference type="EMBL" id="CAL6103949.1"/>
    </source>
</evidence>
<reference evidence="2" key="1">
    <citation type="submission" date="2023-06" db="EMBL/GenBank/DDBJ databases">
        <authorList>
            <person name="Kurt Z."/>
        </authorList>
    </citation>
    <scope>NUCLEOTIDE SEQUENCE</scope>
</reference>
<organism evidence="2">
    <name type="scientific">Hexamita inflata</name>
    <dbReference type="NCBI Taxonomy" id="28002"/>
    <lineage>
        <taxon>Eukaryota</taxon>
        <taxon>Metamonada</taxon>
        <taxon>Diplomonadida</taxon>
        <taxon>Hexamitidae</taxon>
        <taxon>Hexamitinae</taxon>
        <taxon>Hexamita</taxon>
    </lineage>
</organism>
<dbReference type="EMBL" id="CATOUU010000866">
    <property type="protein sequence ID" value="CAI9955741.1"/>
    <property type="molecule type" value="Genomic_DNA"/>
</dbReference>
<dbReference type="EMBL" id="CAXDID020000574">
    <property type="protein sequence ID" value="CAL6103948.1"/>
    <property type="molecule type" value="Genomic_DNA"/>
</dbReference>
<dbReference type="AlphaFoldDB" id="A0AA86QL19"/>
<evidence type="ECO:0000313" key="2">
    <source>
        <dbReference type="EMBL" id="CAI9955742.1"/>
    </source>
</evidence>
<evidence type="ECO:0000313" key="1">
    <source>
        <dbReference type="EMBL" id="CAI9955741.1"/>
    </source>
</evidence>
<keyword evidence="5" id="KW-1185">Reference proteome</keyword>
<dbReference type="Proteomes" id="UP001642409">
    <property type="component" value="Unassembled WGS sequence"/>
</dbReference>
<dbReference type="EMBL" id="CAXDID020000574">
    <property type="protein sequence ID" value="CAL6103949.1"/>
    <property type="molecule type" value="Genomic_DNA"/>
</dbReference>
<dbReference type="EMBL" id="CATOUU010000866">
    <property type="protein sequence ID" value="CAI9955742.1"/>
    <property type="molecule type" value="Genomic_DNA"/>
</dbReference>
<sequence>MQGTVYLQVTQPTFIHSRLFSRLQLLNRIQKSGKEAAQVSIIVSSVRYRVYNLIAIQAKSTNAGQMYVSVNELKLNLLMQYSALFSQYSPKSQTRSNAVFVIFQRSSTGLNQLIKLCIYNTQYCRSLHRYDSSQSVEGDLVARTVSIVYHVTFYRSISFYKVALTLKPHDHVSCVFNIQQLTLYKSILISSSQ</sequence>
<comment type="caution">
    <text evidence="2">The sequence shown here is derived from an EMBL/GenBank/DDBJ whole genome shotgun (WGS) entry which is preliminary data.</text>
</comment>
<evidence type="ECO:0000313" key="3">
    <source>
        <dbReference type="EMBL" id="CAL6103948.1"/>
    </source>
</evidence>
<gene>
    <name evidence="1" type="ORF">HINF_LOCUS43386</name>
    <name evidence="2" type="ORF">HINF_LOCUS43387</name>
    <name evidence="3" type="ORF">HINF_LOCUS72435</name>
    <name evidence="4" type="ORF">HINF_LOCUS72436</name>
</gene>
<proteinExistence type="predicted"/>
<reference evidence="3 5" key="2">
    <citation type="submission" date="2024-07" db="EMBL/GenBank/DDBJ databases">
        <authorList>
            <person name="Akdeniz Z."/>
        </authorList>
    </citation>
    <scope>NUCLEOTIDE SEQUENCE [LARGE SCALE GENOMIC DNA]</scope>
</reference>
<accession>A0AA86QL19</accession>
<name>A0AA86QL19_9EUKA</name>
<evidence type="ECO:0000313" key="5">
    <source>
        <dbReference type="Proteomes" id="UP001642409"/>
    </source>
</evidence>
<protein>
    <submittedName>
        <fullName evidence="3">Hypothetical_protein</fullName>
    </submittedName>
</protein>